<sequence>MKEASNNSNSNSNTTTGGTSPVQFLSVNDVMALTRTGRTWLYARMKDEVDPFPAPVRFSPRCVRWSASEVNAWMGRRVDGKSADLVEQAKGGA</sequence>
<dbReference type="InterPro" id="IPR010260">
    <property type="entry name" value="AlpA"/>
</dbReference>
<name>A0ABX2G1P1_9BURK</name>
<dbReference type="GO" id="GO:0003677">
    <property type="term" value="F:DNA binding"/>
    <property type="evidence" value="ECO:0007669"/>
    <property type="project" value="UniProtKB-KW"/>
</dbReference>
<dbReference type="EMBL" id="JABSNM010000003">
    <property type="protein sequence ID" value="NRT55192.1"/>
    <property type="molecule type" value="Genomic_DNA"/>
</dbReference>
<dbReference type="RefSeq" id="WP_173804179.1">
    <property type="nucleotide sequence ID" value="NZ_JABSNM010000003.1"/>
</dbReference>
<keyword evidence="2" id="KW-0238">DNA-binding</keyword>
<evidence type="ECO:0000313" key="2">
    <source>
        <dbReference type="EMBL" id="NRT55192.1"/>
    </source>
</evidence>
<accession>A0ABX2G1P1</accession>
<evidence type="ECO:0000313" key="3">
    <source>
        <dbReference type="Proteomes" id="UP001516061"/>
    </source>
</evidence>
<feature type="region of interest" description="Disordered" evidence="1">
    <location>
        <begin position="1"/>
        <end position="22"/>
    </location>
</feature>
<feature type="compositionally biased region" description="Low complexity" evidence="1">
    <location>
        <begin position="1"/>
        <end position="20"/>
    </location>
</feature>
<comment type="caution">
    <text evidence="2">The sequence shown here is derived from an EMBL/GenBank/DDBJ whole genome shotgun (WGS) entry which is preliminary data.</text>
</comment>
<evidence type="ECO:0000256" key="1">
    <source>
        <dbReference type="SAM" id="MobiDB-lite"/>
    </source>
</evidence>
<dbReference type="Gene3D" id="1.10.238.160">
    <property type="match status" value="1"/>
</dbReference>
<organism evidence="2 3">
    <name type="scientific">Sphaerotilus uruguayifluvii</name>
    <dbReference type="NCBI Taxonomy" id="2735897"/>
    <lineage>
        <taxon>Bacteria</taxon>
        <taxon>Pseudomonadati</taxon>
        <taxon>Pseudomonadota</taxon>
        <taxon>Betaproteobacteria</taxon>
        <taxon>Burkholderiales</taxon>
        <taxon>Sphaerotilaceae</taxon>
        <taxon>Sphaerotilus</taxon>
    </lineage>
</organism>
<dbReference type="Pfam" id="PF05930">
    <property type="entry name" value="Phage_AlpA"/>
    <property type="match status" value="1"/>
</dbReference>
<protein>
    <submittedName>
        <fullName evidence="2">DNA-binding transcriptional regulator AlpA</fullName>
    </submittedName>
</protein>
<gene>
    <name evidence="2" type="ORF">HNQ01_000902</name>
</gene>
<dbReference type="Proteomes" id="UP001516061">
    <property type="component" value="Unassembled WGS sequence"/>
</dbReference>
<reference evidence="2 3" key="1">
    <citation type="submission" date="2020-05" db="EMBL/GenBank/DDBJ databases">
        <title>Genomic Encyclopedia of Type Strains, Phase IV (KMG-V): Genome sequencing to study the core and pangenomes of soil and plant-associated prokaryotes.</title>
        <authorList>
            <person name="Whitman W."/>
        </authorList>
    </citation>
    <scope>NUCLEOTIDE SEQUENCE [LARGE SCALE GENOMIC DNA]</scope>
    <source>
        <strain evidence="2 3">C29</strain>
    </source>
</reference>
<keyword evidence="3" id="KW-1185">Reference proteome</keyword>
<proteinExistence type="predicted"/>